<feature type="domain" description="BD-FAE-like" evidence="3">
    <location>
        <begin position="39"/>
        <end position="231"/>
    </location>
</feature>
<dbReference type="SUPFAM" id="SSF53474">
    <property type="entry name" value="alpha/beta-Hydrolases"/>
    <property type="match status" value="1"/>
</dbReference>
<feature type="chain" id="PRO_5016645490" evidence="2">
    <location>
        <begin position="22"/>
        <end position="279"/>
    </location>
</feature>
<dbReference type="Gene3D" id="3.40.50.1820">
    <property type="entry name" value="alpha/beta hydrolase"/>
    <property type="match status" value="1"/>
</dbReference>
<evidence type="ECO:0000313" key="4">
    <source>
        <dbReference type="EMBL" id="RBP37373.1"/>
    </source>
</evidence>
<evidence type="ECO:0000259" key="3">
    <source>
        <dbReference type="Pfam" id="PF20434"/>
    </source>
</evidence>
<dbReference type="PANTHER" id="PTHR48081">
    <property type="entry name" value="AB HYDROLASE SUPERFAMILY PROTEIN C4A8.06C"/>
    <property type="match status" value="1"/>
</dbReference>
<dbReference type="EMBL" id="QNRR01000014">
    <property type="protein sequence ID" value="RBP37373.1"/>
    <property type="molecule type" value="Genomic_DNA"/>
</dbReference>
<dbReference type="InterPro" id="IPR050300">
    <property type="entry name" value="GDXG_lipolytic_enzyme"/>
</dbReference>
<evidence type="ECO:0000256" key="1">
    <source>
        <dbReference type="ARBA" id="ARBA00022801"/>
    </source>
</evidence>
<name>A0A366H5Y7_9BACT</name>
<dbReference type="OrthoDB" id="9771666at2"/>
<protein>
    <submittedName>
        <fullName evidence="4">Acetyl esterase/lipase</fullName>
    </submittedName>
</protein>
<dbReference type="InterPro" id="IPR049492">
    <property type="entry name" value="BD-FAE-like_dom"/>
</dbReference>
<dbReference type="InterPro" id="IPR029058">
    <property type="entry name" value="AB_hydrolase_fold"/>
</dbReference>
<accession>A0A366H5Y7</accession>
<comment type="caution">
    <text evidence="4">The sequence shown here is derived from an EMBL/GenBank/DDBJ whole genome shotgun (WGS) entry which is preliminary data.</text>
</comment>
<keyword evidence="1" id="KW-0378">Hydrolase</keyword>
<sequence length="279" mass="30112">MSMRHLLPALLVLAITCSAHAELKTDIEFAKVGDVSLTLDVHVPDGPGPFPTAILVHGGGFTKGDKTSYITPLFKPLNDAGYTWFTINYRLAPQHRWPACLDDVETAIRWVRAHAAEYKVDVNRIALIGESAGGHLVSMAGTRAQGDTAVAAVVPFYAPHDLFLRAQQRKDVGEGLAGLFGISREVNDTTLAALKQGSPFYHLKAGLPPYLLIHGDKDDKVPFEQSTLFQAASRKVGNTCELITIPGGGHGMGGWKAVPAGATYANEMITWLNKVMVKK</sequence>
<feature type="signal peptide" evidence="2">
    <location>
        <begin position="1"/>
        <end position="21"/>
    </location>
</feature>
<dbReference type="PANTHER" id="PTHR48081:SF13">
    <property type="entry name" value="ALPHA_BETA HYDROLASE"/>
    <property type="match status" value="1"/>
</dbReference>
<dbReference type="GO" id="GO:0016787">
    <property type="term" value="F:hydrolase activity"/>
    <property type="evidence" value="ECO:0007669"/>
    <property type="project" value="UniProtKB-KW"/>
</dbReference>
<reference evidence="4 5" key="1">
    <citation type="submission" date="2018-06" db="EMBL/GenBank/DDBJ databases">
        <title>Genomic Encyclopedia of Type Strains, Phase IV (KMG-IV): sequencing the most valuable type-strain genomes for metagenomic binning, comparative biology and taxonomic classification.</title>
        <authorList>
            <person name="Goeker M."/>
        </authorList>
    </citation>
    <scope>NUCLEOTIDE SEQUENCE [LARGE SCALE GENOMIC DNA]</scope>
    <source>
        <strain evidence="4 5">DSM 25532</strain>
    </source>
</reference>
<gene>
    <name evidence="4" type="ORF">DES53_114111</name>
</gene>
<dbReference type="AlphaFoldDB" id="A0A366H5Y7"/>
<dbReference type="Proteomes" id="UP000253426">
    <property type="component" value="Unassembled WGS sequence"/>
</dbReference>
<proteinExistence type="predicted"/>
<evidence type="ECO:0000256" key="2">
    <source>
        <dbReference type="SAM" id="SignalP"/>
    </source>
</evidence>
<keyword evidence="5" id="KW-1185">Reference proteome</keyword>
<dbReference type="Pfam" id="PF20434">
    <property type="entry name" value="BD-FAE"/>
    <property type="match status" value="1"/>
</dbReference>
<evidence type="ECO:0000313" key="5">
    <source>
        <dbReference type="Proteomes" id="UP000253426"/>
    </source>
</evidence>
<organism evidence="4 5">
    <name type="scientific">Roseimicrobium gellanilyticum</name>
    <dbReference type="NCBI Taxonomy" id="748857"/>
    <lineage>
        <taxon>Bacteria</taxon>
        <taxon>Pseudomonadati</taxon>
        <taxon>Verrucomicrobiota</taxon>
        <taxon>Verrucomicrobiia</taxon>
        <taxon>Verrucomicrobiales</taxon>
        <taxon>Verrucomicrobiaceae</taxon>
        <taxon>Roseimicrobium</taxon>
    </lineage>
</organism>
<keyword evidence="2" id="KW-0732">Signal</keyword>